<keyword evidence="1" id="KW-0472">Membrane</keyword>
<name>A0A0N5AL56_9BILA</name>
<dbReference type="AlphaFoldDB" id="A0A0N5AL56"/>
<keyword evidence="1" id="KW-1133">Transmembrane helix</keyword>
<dbReference type="WBParaSite" id="SMUV_0000525501-mRNA-1">
    <property type="protein sequence ID" value="SMUV_0000525501-mRNA-1"/>
    <property type="gene ID" value="SMUV_0000525501"/>
</dbReference>
<evidence type="ECO:0000313" key="3">
    <source>
        <dbReference type="WBParaSite" id="SMUV_0000525501-mRNA-1"/>
    </source>
</evidence>
<keyword evidence="2" id="KW-1185">Reference proteome</keyword>
<organism evidence="2 3">
    <name type="scientific">Syphacia muris</name>
    <dbReference type="NCBI Taxonomy" id="451379"/>
    <lineage>
        <taxon>Eukaryota</taxon>
        <taxon>Metazoa</taxon>
        <taxon>Ecdysozoa</taxon>
        <taxon>Nematoda</taxon>
        <taxon>Chromadorea</taxon>
        <taxon>Rhabditida</taxon>
        <taxon>Spirurina</taxon>
        <taxon>Oxyuridomorpha</taxon>
        <taxon>Oxyuroidea</taxon>
        <taxon>Oxyuridae</taxon>
        <taxon>Syphacia</taxon>
    </lineage>
</organism>
<evidence type="ECO:0000313" key="2">
    <source>
        <dbReference type="Proteomes" id="UP000046393"/>
    </source>
</evidence>
<proteinExistence type="predicted"/>
<evidence type="ECO:0000256" key="1">
    <source>
        <dbReference type="SAM" id="Phobius"/>
    </source>
</evidence>
<keyword evidence="1" id="KW-0812">Transmembrane</keyword>
<dbReference type="Proteomes" id="UP000046393">
    <property type="component" value="Unplaced"/>
</dbReference>
<feature type="transmembrane region" description="Helical" evidence="1">
    <location>
        <begin position="28"/>
        <end position="48"/>
    </location>
</feature>
<protein>
    <submittedName>
        <fullName evidence="3">CIA30 domain-containing protein</fullName>
    </submittedName>
</protein>
<sequence length="178" mass="20377">MHPASSANRHRCAQSFVKYFAQLFHCSMFAFSLVSAFSVLFLNAALLFSAHGIGNNPIPYEIKQLCVEINIPSRTIGTRFESTSLEGTGNASVIYRCKPIWDDGGFELGFRRREAGPWQTRVELSERELLIISTLVSMNYLDRDNPRHNVFYDFALLKKLDPLLNDDVLCYKDIFSKW</sequence>
<reference evidence="3" key="1">
    <citation type="submission" date="2017-02" db="UniProtKB">
        <authorList>
            <consortium name="WormBaseParasite"/>
        </authorList>
    </citation>
    <scope>IDENTIFICATION</scope>
</reference>
<accession>A0A0N5AL56</accession>